<dbReference type="PROSITE" id="PS50948">
    <property type="entry name" value="PAN"/>
    <property type="match status" value="1"/>
</dbReference>
<accession>A0A915IFE9</accession>
<protein>
    <submittedName>
        <fullName evidence="3">Apple domain-containing protein</fullName>
    </submittedName>
</protein>
<dbReference type="Pfam" id="PF00024">
    <property type="entry name" value="PAN_1"/>
    <property type="match status" value="2"/>
</dbReference>
<dbReference type="InterPro" id="IPR003609">
    <property type="entry name" value="Pan_app"/>
</dbReference>
<feature type="domain" description="Apple" evidence="1">
    <location>
        <begin position="16"/>
        <end position="81"/>
    </location>
</feature>
<dbReference type="Gene3D" id="3.50.4.10">
    <property type="entry name" value="Hepatocyte Growth Factor"/>
    <property type="match status" value="2"/>
</dbReference>
<reference evidence="3" key="1">
    <citation type="submission" date="2022-11" db="UniProtKB">
        <authorList>
            <consortium name="WormBaseParasite"/>
        </authorList>
    </citation>
    <scope>IDENTIFICATION</scope>
</reference>
<name>A0A915IFE9_ROMCU</name>
<evidence type="ECO:0000259" key="1">
    <source>
        <dbReference type="PROSITE" id="PS50948"/>
    </source>
</evidence>
<dbReference type="Proteomes" id="UP000887565">
    <property type="component" value="Unplaced"/>
</dbReference>
<proteinExistence type="predicted"/>
<dbReference type="SUPFAM" id="SSF57414">
    <property type="entry name" value="Hairpin loop containing domain-like"/>
    <property type="match status" value="2"/>
</dbReference>
<dbReference type="WBParaSite" id="nRc.2.0.1.t12528-RA">
    <property type="protein sequence ID" value="nRc.2.0.1.t12528-RA"/>
    <property type="gene ID" value="nRc.2.0.1.g12528"/>
</dbReference>
<evidence type="ECO:0000313" key="3">
    <source>
        <dbReference type="WBParaSite" id="nRc.2.0.1.t12528-RA"/>
    </source>
</evidence>
<sequence>MNIGQPFLDFIINERCGWHDFDLSNIQNISSINECAVQCYKTISCTHVTYNGKNKVCFLQHADTKQQILDTRYDSYNYAWCVYYKEEDRFGAAAAITTMKPLKTTTESEVLIPEFTMEKGCEYQNYDLSDVKNIHSRAMCATQCQINKRCTHATYYFNNQVCFLQHAGSKALIEETRSKAINSWCILYNGQDRYEPAVGMAITEPRSLRK</sequence>
<keyword evidence="2" id="KW-1185">Reference proteome</keyword>
<evidence type="ECO:0000313" key="2">
    <source>
        <dbReference type="Proteomes" id="UP000887565"/>
    </source>
</evidence>
<organism evidence="2 3">
    <name type="scientific">Romanomermis culicivorax</name>
    <name type="common">Nematode worm</name>
    <dbReference type="NCBI Taxonomy" id="13658"/>
    <lineage>
        <taxon>Eukaryota</taxon>
        <taxon>Metazoa</taxon>
        <taxon>Ecdysozoa</taxon>
        <taxon>Nematoda</taxon>
        <taxon>Enoplea</taxon>
        <taxon>Dorylaimia</taxon>
        <taxon>Mermithida</taxon>
        <taxon>Mermithoidea</taxon>
        <taxon>Mermithidae</taxon>
        <taxon>Romanomermis</taxon>
    </lineage>
</organism>
<dbReference type="AlphaFoldDB" id="A0A915IFE9"/>